<protein>
    <submittedName>
        <fullName evidence="2">NAD(+)/NADH kinase</fullName>
    </submittedName>
</protein>
<dbReference type="SUPFAM" id="SSF111331">
    <property type="entry name" value="NAD kinase/diacylglycerol kinase-like"/>
    <property type="match status" value="1"/>
</dbReference>
<gene>
    <name evidence="2" type="ORF">IAA69_04590</name>
</gene>
<dbReference type="Gene3D" id="2.60.200.40">
    <property type="match status" value="1"/>
</dbReference>
<accession>A0A9D0ZZZ2</accession>
<dbReference type="Pfam" id="PF00781">
    <property type="entry name" value="DAGK_cat"/>
    <property type="match status" value="1"/>
</dbReference>
<dbReference type="PANTHER" id="PTHR30492">
    <property type="entry name" value="METHYLGLYOXAL SYNTHASE"/>
    <property type="match status" value="1"/>
</dbReference>
<name>A0A9D0ZZZ2_9ACTN</name>
<dbReference type="InterPro" id="IPR017438">
    <property type="entry name" value="ATP-NAD_kinase_N"/>
</dbReference>
<evidence type="ECO:0000313" key="3">
    <source>
        <dbReference type="Proteomes" id="UP000824261"/>
    </source>
</evidence>
<dbReference type="InterPro" id="IPR001206">
    <property type="entry name" value="Diacylglycerol_kinase_cat_dom"/>
</dbReference>
<dbReference type="PANTHER" id="PTHR30492:SF0">
    <property type="entry name" value="METHYLGLYOXAL SYNTHASE"/>
    <property type="match status" value="1"/>
</dbReference>
<proteinExistence type="predicted"/>
<dbReference type="Pfam" id="PF19279">
    <property type="entry name" value="YegS_C"/>
    <property type="match status" value="1"/>
</dbReference>
<sequence length="313" mass="34086">MKLLVINNLSSGYGEGAVYDFMRSFVRDGDEICLRSTDGTTDVGSLLDDATSFDAVVASGGDGTVAAVCYHLRNTGIPVMPFPAGTANLLILNLHSPVETHPLSLMARSGKHLDFDMGEIKVADGSYGFSIMAGAGYDADIMKRAKPFKHVWGPMAYFSAAVTNFVPQQSHFTIDIDGDRIERDGVCVLAVNFSKIQFDISVTHDNRPRDGKLDLVVLKAQNALELVPSILAAMLDREGDYPDRGDAMEVFSGREITVHADPPLEVQYDGETTGAMTPFTARILDRATRLVVSDEAYELFTKPLREENAPESE</sequence>
<reference evidence="2" key="2">
    <citation type="journal article" date="2021" name="PeerJ">
        <title>Extensive microbial diversity within the chicken gut microbiome revealed by metagenomics and culture.</title>
        <authorList>
            <person name="Gilroy R."/>
            <person name="Ravi A."/>
            <person name="Getino M."/>
            <person name="Pursley I."/>
            <person name="Horton D.L."/>
            <person name="Alikhan N.F."/>
            <person name="Baker D."/>
            <person name="Gharbi K."/>
            <person name="Hall N."/>
            <person name="Watson M."/>
            <person name="Adriaenssens E.M."/>
            <person name="Foster-Nyarko E."/>
            <person name="Jarju S."/>
            <person name="Secka A."/>
            <person name="Antonio M."/>
            <person name="Oren A."/>
            <person name="Chaudhuri R.R."/>
            <person name="La Ragione R."/>
            <person name="Hildebrand F."/>
            <person name="Pallen M.J."/>
        </authorList>
    </citation>
    <scope>NUCLEOTIDE SEQUENCE</scope>
    <source>
        <strain evidence="2">ChiGjej1B1-2707</strain>
    </source>
</reference>
<comment type="caution">
    <text evidence="2">The sequence shown here is derived from an EMBL/GenBank/DDBJ whole genome shotgun (WGS) entry which is preliminary data.</text>
</comment>
<dbReference type="Gene3D" id="3.40.50.10330">
    <property type="entry name" value="Probable inorganic polyphosphate/atp-NAD kinase, domain 1"/>
    <property type="match status" value="1"/>
</dbReference>
<dbReference type="GO" id="GO:0005829">
    <property type="term" value="C:cytosol"/>
    <property type="evidence" value="ECO:0007669"/>
    <property type="project" value="TreeGrafter"/>
</dbReference>
<dbReference type="GO" id="GO:0019242">
    <property type="term" value="P:methylglyoxal biosynthetic process"/>
    <property type="evidence" value="ECO:0007669"/>
    <property type="project" value="InterPro"/>
</dbReference>
<dbReference type="InterPro" id="IPR004363">
    <property type="entry name" value="Methylgl_synth"/>
</dbReference>
<dbReference type="PROSITE" id="PS50146">
    <property type="entry name" value="DAGK"/>
    <property type="match status" value="1"/>
</dbReference>
<dbReference type="InterPro" id="IPR016064">
    <property type="entry name" value="NAD/diacylglycerol_kinase_sf"/>
</dbReference>
<evidence type="ECO:0000313" key="2">
    <source>
        <dbReference type="EMBL" id="HIR01522.1"/>
    </source>
</evidence>
<evidence type="ECO:0000259" key="1">
    <source>
        <dbReference type="PROSITE" id="PS50146"/>
    </source>
</evidence>
<dbReference type="GO" id="GO:0008929">
    <property type="term" value="F:methylglyoxal synthase activity"/>
    <property type="evidence" value="ECO:0007669"/>
    <property type="project" value="InterPro"/>
</dbReference>
<dbReference type="InterPro" id="IPR045540">
    <property type="entry name" value="YegS/DAGK_C"/>
</dbReference>
<dbReference type="Proteomes" id="UP000824261">
    <property type="component" value="Unassembled WGS sequence"/>
</dbReference>
<feature type="domain" description="DAGKc" evidence="1">
    <location>
        <begin position="1"/>
        <end position="124"/>
    </location>
</feature>
<keyword evidence="2" id="KW-0808">Transferase</keyword>
<reference evidence="2" key="1">
    <citation type="submission" date="2020-10" db="EMBL/GenBank/DDBJ databases">
        <authorList>
            <person name="Gilroy R."/>
        </authorList>
    </citation>
    <scope>NUCLEOTIDE SEQUENCE</scope>
    <source>
        <strain evidence="2">ChiGjej1B1-2707</strain>
    </source>
</reference>
<keyword evidence="2" id="KW-0418">Kinase</keyword>
<dbReference type="AlphaFoldDB" id="A0A9D0ZZZ2"/>
<dbReference type="GO" id="GO:0016301">
    <property type="term" value="F:kinase activity"/>
    <property type="evidence" value="ECO:0007669"/>
    <property type="project" value="UniProtKB-KW"/>
</dbReference>
<organism evidence="2 3">
    <name type="scientific">Candidatus Aveggerthella stercoripullorum</name>
    <dbReference type="NCBI Taxonomy" id="2840688"/>
    <lineage>
        <taxon>Bacteria</taxon>
        <taxon>Bacillati</taxon>
        <taxon>Actinomycetota</taxon>
        <taxon>Coriobacteriia</taxon>
        <taxon>Eggerthellales</taxon>
        <taxon>Eggerthellaceae</taxon>
        <taxon>Eggerthellaceae incertae sedis</taxon>
        <taxon>Candidatus Aveggerthella</taxon>
    </lineage>
</organism>
<dbReference type="EMBL" id="DVGB01000057">
    <property type="protein sequence ID" value="HIR01522.1"/>
    <property type="molecule type" value="Genomic_DNA"/>
</dbReference>